<organism evidence="2 3">
    <name type="scientific">Streptomyces luteolus</name>
    <dbReference type="NCBI Taxonomy" id="3043615"/>
    <lineage>
        <taxon>Bacteria</taxon>
        <taxon>Bacillati</taxon>
        <taxon>Actinomycetota</taxon>
        <taxon>Actinomycetes</taxon>
        <taxon>Kitasatosporales</taxon>
        <taxon>Streptomycetaceae</taxon>
        <taxon>Streptomyces</taxon>
    </lineage>
</organism>
<dbReference type="InterPro" id="IPR020904">
    <property type="entry name" value="Sc_DH/Rdtase_CS"/>
</dbReference>
<dbReference type="GO" id="GO:0016491">
    <property type="term" value="F:oxidoreductase activity"/>
    <property type="evidence" value="ECO:0007669"/>
    <property type="project" value="UniProtKB-KW"/>
</dbReference>
<keyword evidence="3" id="KW-1185">Reference proteome</keyword>
<dbReference type="Gene3D" id="3.40.50.720">
    <property type="entry name" value="NAD(P)-binding Rossmann-like Domain"/>
    <property type="match status" value="1"/>
</dbReference>
<accession>A0ABT6SV39</accession>
<dbReference type="InterPro" id="IPR036291">
    <property type="entry name" value="NAD(P)-bd_dom_sf"/>
</dbReference>
<dbReference type="EMBL" id="JASCIS010000011">
    <property type="protein sequence ID" value="MDI3419459.1"/>
    <property type="molecule type" value="Genomic_DNA"/>
</dbReference>
<comment type="caution">
    <text evidence="2">The sequence shown here is derived from an EMBL/GenBank/DDBJ whole genome shotgun (WGS) entry which is preliminary data.</text>
</comment>
<dbReference type="PRINTS" id="PR00081">
    <property type="entry name" value="GDHRDH"/>
</dbReference>
<evidence type="ECO:0000313" key="2">
    <source>
        <dbReference type="EMBL" id="MDI3419459.1"/>
    </source>
</evidence>
<sequence>MSPRMPVDFDVSGKHVLVTGGRGGIGGAIAAAFVDAGAHVIATDLSPVPVEPRKGIDDRVLDVRDADAVRALAEDLDRLDVLVQCAGRAAPMTEYELATFEEIVGIHLTGSFSMATALRPLLAASRGSVLNVGSMYSYFGSPLVPAYGAAKAGIVQLTKTLALAWAADGIRVNGIAPGWIRTALTAPLADLPGAAEAITSRIPGGQLGEPEDLAGTAVFLASPAARLITGVTIPVDGGYSAG</sequence>
<evidence type="ECO:0000256" key="1">
    <source>
        <dbReference type="ARBA" id="ARBA00006484"/>
    </source>
</evidence>
<gene>
    <name evidence="2" type="ORF">QIT00_12985</name>
</gene>
<evidence type="ECO:0000313" key="3">
    <source>
        <dbReference type="Proteomes" id="UP001237105"/>
    </source>
</evidence>
<dbReference type="SUPFAM" id="SSF51735">
    <property type="entry name" value="NAD(P)-binding Rossmann-fold domains"/>
    <property type="match status" value="1"/>
</dbReference>
<dbReference type="PANTHER" id="PTHR42760">
    <property type="entry name" value="SHORT-CHAIN DEHYDROGENASES/REDUCTASES FAMILY MEMBER"/>
    <property type="match status" value="1"/>
</dbReference>
<comment type="similarity">
    <text evidence="1">Belongs to the short-chain dehydrogenases/reductases (SDR) family.</text>
</comment>
<dbReference type="Pfam" id="PF13561">
    <property type="entry name" value="adh_short_C2"/>
    <property type="match status" value="1"/>
</dbReference>
<name>A0ABT6SV39_9ACTN</name>
<proteinExistence type="inferred from homology"/>
<keyword evidence="2" id="KW-0560">Oxidoreductase</keyword>
<reference evidence="2 3" key="1">
    <citation type="submission" date="2023-05" db="EMBL/GenBank/DDBJ databases">
        <title>Draft genome sequence of Streptomyces sp. B-S-A12 isolated from a cave soil in Thailand.</title>
        <authorList>
            <person name="Chamroensaksri N."/>
            <person name="Muangham S."/>
        </authorList>
    </citation>
    <scope>NUCLEOTIDE SEQUENCE [LARGE SCALE GENOMIC DNA]</scope>
    <source>
        <strain evidence="2 3">B-S-A12</strain>
    </source>
</reference>
<dbReference type="RefSeq" id="WP_282535373.1">
    <property type="nucleotide sequence ID" value="NZ_JASCIS010000011.1"/>
</dbReference>
<protein>
    <submittedName>
        <fullName evidence="2">SDR family oxidoreductase</fullName>
        <ecNumber evidence="2">1.1.-.-</ecNumber>
    </submittedName>
</protein>
<dbReference type="PRINTS" id="PR00080">
    <property type="entry name" value="SDRFAMILY"/>
</dbReference>
<dbReference type="Proteomes" id="UP001237105">
    <property type="component" value="Unassembled WGS sequence"/>
</dbReference>
<dbReference type="EC" id="1.1.-.-" evidence="2"/>
<dbReference type="PANTHER" id="PTHR42760:SF40">
    <property type="entry name" value="3-OXOACYL-[ACYL-CARRIER-PROTEIN] REDUCTASE, CHLOROPLASTIC"/>
    <property type="match status" value="1"/>
</dbReference>
<dbReference type="InterPro" id="IPR002347">
    <property type="entry name" value="SDR_fam"/>
</dbReference>
<dbReference type="PROSITE" id="PS00061">
    <property type="entry name" value="ADH_SHORT"/>
    <property type="match status" value="1"/>
</dbReference>